<proteinExistence type="predicted"/>
<dbReference type="AlphaFoldDB" id="A0A0J8BWN3"/>
<sequence>MKSSGDLCVLARLRAAEQERETGQRSLGGDELVLRGNHGEPDPDAFVTADMGVVSVDMGGGEAVGAECPETLLERSRSQVDCRELWGFPYGLIRTCGRPVRDVEGMSVKRATRCRVRQAIHITLLASP</sequence>
<evidence type="ECO:0000313" key="3">
    <source>
        <dbReference type="Proteomes" id="UP000037432"/>
    </source>
</evidence>
<name>A0A0J8BWN3_STRVR</name>
<comment type="caution">
    <text evidence="2">The sequence shown here is derived from an EMBL/GenBank/DDBJ whole genome shotgun (WGS) entry which is preliminary data.</text>
</comment>
<dbReference type="PATRIC" id="fig|1938.3.peg.6739"/>
<gene>
    <name evidence="2" type="ORF">ACM01_33060</name>
</gene>
<protein>
    <submittedName>
        <fullName evidence="2">Uncharacterized protein</fullName>
    </submittedName>
</protein>
<organism evidence="2 3">
    <name type="scientific">Streptomyces viridochromogenes</name>
    <dbReference type="NCBI Taxonomy" id="1938"/>
    <lineage>
        <taxon>Bacteria</taxon>
        <taxon>Bacillati</taxon>
        <taxon>Actinomycetota</taxon>
        <taxon>Actinomycetes</taxon>
        <taxon>Kitasatosporales</taxon>
        <taxon>Streptomycetaceae</taxon>
        <taxon>Streptomyces</taxon>
    </lineage>
</organism>
<dbReference type="EMBL" id="LFNT01000053">
    <property type="protein sequence ID" value="KMS69920.1"/>
    <property type="molecule type" value="Genomic_DNA"/>
</dbReference>
<feature type="region of interest" description="Disordered" evidence="1">
    <location>
        <begin position="18"/>
        <end position="41"/>
    </location>
</feature>
<reference evidence="2 3" key="1">
    <citation type="submission" date="2015-06" db="EMBL/GenBank/DDBJ databases">
        <authorList>
            <person name="Ju K.-S."/>
            <person name="Doroghazi J.R."/>
            <person name="Metcalf W.W."/>
        </authorList>
    </citation>
    <scope>NUCLEOTIDE SEQUENCE [LARGE SCALE GENOMIC DNA]</scope>
    <source>
        <strain evidence="2 3">NRRL 3414</strain>
    </source>
</reference>
<accession>A0A0J8BWN3</accession>
<evidence type="ECO:0000313" key="2">
    <source>
        <dbReference type="EMBL" id="KMS69920.1"/>
    </source>
</evidence>
<evidence type="ECO:0000256" key="1">
    <source>
        <dbReference type="SAM" id="MobiDB-lite"/>
    </source>
</evidence>
<dbReference type="Proteomes" id="UP000037432">
    <property type="component" value="Unassembled WGS sequence"/>
</dbReference>